<evidence type="ECO:0000256" key="1">
    <source>
        <dbReference type="SAM" id="SignalP"/>
    </source>
</evidence>
<keyword evidence="1" id="KW-0732">Signal</keyword>
<evidence type="ECO:0008006" key="4">
    <source>
        <dbReference type="Google" id="ProtNLM"/>
    </source>
</evidence>
<organism evidence="2 3">
    <name type="scientific">Pseudomonas graminis</name>
    <dbReference type="NCBI Taxonomy" id="158627"/>
    <lineage>
        <taxon>Bacteria</taxon>
        <taxon>Pseudomonadati</taxon>
        <taxon>Pseudomonadota</taxon>
        <taxon>Gammaproteobacteria</taxon>
        <taxon>Pseudomonadales</taxon>
        <taxon>Pseudomonadaceae</taxon>
        <taxon>Pseudomonas</taxon>
    </lineage>
</organism>
<feature type="chain" id="PRO_5026677799" description="Lipoprotein" evidence="1">
    <location>
        <begin position="26"/>
        <end position="263"/>
    </location>
</feature>
<protein>
    <recommendedName>
        <fullName evidence="4">Lipoprotein</fullName>
    </recommendedName>
</protein>
<feature type="signal peptide" evidence="1">
    <location>
        <begin position="1"/>
        <end position="25"/>
    </location>
</feature>
<sequence>MFSFASCSRTTVACLLIFGSVGGCAKDLSFSPTPGGEKVTITVKVPKDLITDSMHVMYRSSICKRIAHDSNGRPEPLDGYNGYEMELKRAGNDDTFTAQLFVDGGGPCEWHLSNVRFGVSYPVPNVLGEDVIEGAGGNIIVVFDHNNPQLQTGYSWTAEGPDLNVVKDYYPWIHESYIRGHQKWAMLADEEGGTFTYEARQARNIYFEPVLHRDYVVRSAEPKKHKRGDYITFVYPDGTKQFDGRAVPDFEKMQKVRLGGDGK</sequence>
<reference evidence="3" key="1">
    <citation type="submission" date="2019-12" db="EMBL/GenBank/DDBJ databases">
        <title>Endophytic bacteria associated with Panax ginseng seedlings.</title>
        <authorList>
            <person name="Park J.M."/>
            <person name="Shin R."/>
            <person name="Jo S.H."/>
        </authorList>
    </citation>
    <scope>NUCLEOTIDE SEQUENCE [LARGE SCALE GENOMIC DNA]</scope>
    <source>
        <strain evidence="3">PgKB30</strain>
    </source>
</reference>
<dbReference type="Proteomes" id="UP000501989">
    <property type="component" value="Chromosome"/>
</dbReference>
<keyword evidence="3" id="KW-1185">Reference proteome</keyword>
<dbReference type="EMBL" id="CP053746">
    <property type="protein sequence ID" value="QKF49618.1"/>
    <property type="molecule type" value="Genomic_DNA"/>
</dbReference>
<dbReference type="KEGG" id="pgg:FX982_00538"/>
<name>A0A6M8MLV9_9PSED</name>
<evidence type="ECO:0000313" key="2">
    <source>
        <dbReference type="EMBL" id="QKF49618.1"/>
    </source>
</evidence>
<gene>
    <name evidence="2" type="ORF">FX982_00538</name>
</gene>
<proteinExistence type="predicted"/>
<evidence type="ECO:0000313" key="3">
    <source>
        <dbReference type="Proteomes" id="UP000501989"/>
    </source>
</evidence>
<accession>A0A6M8MLV9</accession>
<dbReference type="AlphaFoldDB" id="A0A6M8MLV9"/>